<evidence type="ECO:0000313" key="2">
    <source>
        <dbReference type="Proteomes" id="UP000719267"/>
    </source>
</evidence>
<accession>A0ABS6W0Z6</accession>
<dbReference type="EMBL" id="JAHWDF010000004">
    <property type="protein sequence ID" value="MBW2961217.1"/>
    <property type="molecule type" value="Genomic_DNA"/>
</dbReference>
<organism evidence="1 2">
    <name type="scientific">Mesonia aestuariivivens</name>
    <dbReference type="NCBI Taxonomy" id="2796128"/>
    <lineage>
        <taxon>Bacteria</taxon>
        <taxon>Pseudomonadati</taxon>
        <taxon>Bacteroidota</taxon>
        <taxon>Flavobacteriia</taxon>
        <taxon>Flavobacteriales</taxon>
        <taxon>Flavobacteriaceae</taxon>
        <taxon>Mesonia</taxon>
    </lineage>
</organism>
<sequence length="171" mass="19442">MNKIKLIVIALIAVFGLTNCEGDKGEPGVNILGNTAEFTVNFNDSNEFTYLFSDNNIEVLESDAVLVYRSEQSISDPTGPIDVWKLLPETIYFDNGDILTYSFDHTFRDVRIFIDGNFDLSTLTPEYYQNQLFRVVVVPSDFANNPNNDLQTYESLMQEASKKGFQIDRKL</sequence>
<comment type="caution">
    <text evidence="1">The sequence shown here is derived from an EMBL/GenBank/DDBJ whole genome shotgun (WGS) entry which is preliminary data.</text>
</comment>
<gene>
    <name evidence="1" type="ORF">KW502_05330</name>
</gene>
<keyword evidence="2" id="KW-1185">Reference proteome</keyword>
<proteinExistence type="predicted"/>
<evidence type="ECO:0000313" key="1">
    <source>
        <dbReference type="EMBL" id="MBW2961217.1"/>
    </source>
</evidence>
<evidence type="ECO:0008006" key="3">
    <source>
        <dbReference type="Google" id="ProtNLM"/>
    </source>
</evidence>
<dbReference type="RefSeq" id="WP_219039499.1">
    <property type="nucleotide sequence ID" value="NZ_JAHWDF010000004.1"/>
</dbReference>
<protein>
    <recommendedName>
        <fullName evidence="3">Collagen-like protein</fullName>
    </recommendedName>
</protein>
<reference evidence="1 2" key="1">
    <citation type="submission" date="2021-07" db="EMBL/GenBank/DDBJ databases">
        <title>Mesonia aestuariivivens sp. nov., isolated from a tidal flat.</title>
        <authorList>
            <person name="Kim Y.-O."/>
            <person name="Yoon J.-H."/>
        </authorList>
    </citation>
    <scope>NUCLEOTIDE SEQUENCE [LARGE SCALE GENOMIC DNA]</scope>
    <source>
        <strain evidence="1 2">JHPTF-M18</strain>
    </source>
</reference>
<name>A0ABS6W0Z6_9FLAO</name>
<dbReference type="Proteomes" id="UP000719267">
    <property type="component" value="Unassembled WGS sequence"/>
</dbReference>